<evidence type="ECO:0000313" key="2">
    <source>
        <dbReference type="EMBL" id="KAK7535611.1"/>
    </source>
</evidence>
<feature type="compositionally biased region" description="Basic and acidic residues" evidence="1">
    <location>
        <begin position="542"/>
        <end position="552"/>
    </location>
</feature>
<feature type="region of interest" description="Disordered" evidence="1">
    <location>
        <begin position="507"/>
        <end position="552"/>
    </location>
</feature>
<evidence type="ECO:0000313" key="3">
    <source>
        <dbReference type="Proteomes" id="UP001365128"/>
    </source>
</evidence>
<name>A0ABR1LK65_9PEZI</name>
<keyword evidence="3" id="KW-1185">Reference proteome</keyword>
<feature type="compositionally biased region" description="Pro residues" evidence="1">
    <location>
        <begin position="227"/>
        <end position="236"/>
    </location>
</feature>
<feature type="compositionally biased region" description="Low complexity" evidence="1">
    <location>
        <begin position="520"/>
        <end position="539"/>
    </location>
</feature>
<feature type="compositionally biased region" description="Polar residues" evidence="1">
    <location>
        <begin position="260"/>
        <end position="269"/>
    </location>
</feature>
<gene>
    <name evidence="2" type="ORF">IWX46DRAFT_643884</name>
</gene>
<organism evidence="2 3">
    <name type="scientific">Phyllosticta citricarpa</name>
    <dbReference type="NCBI Taxonomy" id="55181"/>
    <lineage>
        <taxon>Eukaryota</taxon>
        <taxon>Fungi</taxon>
        <taxon>Dikarya</taxon>
        <taxon>Ascomycota</taxon>
        <taxon>Pezizomycotina</taxon>
        <taxon>Dothideomycetes</taxon>
        <taxon>Dothideomycetes incertae sedis</taxon>
        <taxon>Botryosphaeriales</taxon>
        <taxon>Phyllostictaceae</taxon>
        <taxon>Phyllosticta</taxon>
    </lineage>
</organism>
<sequence length="552" mass="61704">MALPTDQPMTQQQTFQQTGTFVQPTFMYPTCASPAFGPQLQPQFDQSQLQQQLFQLQQQVHQQVQQHIQFSQLQQLQSQIQQVQQQLQQQNVTQQVQQTVAQQQQQQLQQQQQPFIQQPHFQQPHFQQHLFQQQVQQPLVQQPHFHHQQQQQQQRQFAKQVQQPLVQQQQQQQQQHILPQLPQPQSPRQQPRQPLALLQRLEMAKRASRAVLPVYPPPKQQSQIKIPGPPPIPQDAPHPHGRTPSVKSAPLTRSPHTICLPSTSQSRGLQGSPMIPSAPSTHEEQRLSTASRRSFHSLRHQRTLSQTTPTNRYPNRNRGAAGNVALVDSKNVTIRAGPVQTASAYRHLTASTTVLVDPEEVATSAFPVPTTPAMVNSENVANGDGPFSSRYRRREIIPDFSGNAAIDSRKAAGSLRGVLKKPTLIDFNGSPRDKAILPDTAAKPKRIQRMSVRFSDSLTDLHSRFPGSGRGSPESENQRLPSSLIKIPHTKRARSIRKIVNFLNPTVEDASDSSSGGGSIDATTGSNSSESTPPSSIMSCEVEQKIPESSHV</sequence>
<comment type="caution">
    <text evidence="2">The sequence shown here is derived from an EMBL/GenBank/DDBJ whole genome shotgun (WGS) entry which is preliminary data.</text>
</comment>
<feature type="region of interest" description="Disordered" evidence="1">
    <location>
        <begin position="458"/>
        <end position="488"/>
    </location>
</feature>
<feature type="compositionally biased region" description="Polar residues" evidence="1">
    <location>
        <begin position="303"/>
        <end position="314"/>
    </location>
</feature>
<protein>
    <submittedName>
        <fullName evidence="2">Uncharacterized protein</fullName>
    </submittedName>
</protein>
<proteinExistence type="predicted"/>
<dbReference type="Proteomes" id="UP001365128">
    <property type="component" value="Unassembled WGS sequence"/>
</dbReference>
<evidence type="ECO:0000256" key="1">
    <source>
        <dbReference type="SAM" id="MobiDB-lite"/>
    </source>
</evidence>
<feature type="compositionally biased region" description="Basic residues" evidence="1">
    <location>
        <begin position="293"/>
        <end position="302"/>
    </location>
</feature>
<dbReference type="EMBL" id="JBBPDW010000039">
    <property type="protein sequence ID" value="KAK7535611.1"/>
    <property type="molecule type" value="Genomic_DNA"/>
</dbReference>
<accession>A0ABR1LK65</accession>
<feature type="region of interest" description="Disordered" evidence="1">
    <location>
        <begin position="213"/>
        <end position="318"/>
    </location>
</feature>
<reference evidence="2 3" key="1">
    <citation type="submission" date="2024-04" db="EMBL/GenBank/DDBJ databases">
        <title>Phyllosticta paracitricarpa is synonymous to the EU quarantine fungus P. citricarpa based on phylogenomic analyses.</title>
        <authorList>
            <consortium name="Lawrence Berkeley National Laboratory"/>
            <person name="Van Ingen-Buijs V.A."/>
            <person name="Van Westerhoven A.C."/>
            <person name="Haridas S."/>
            <person name="Skiadas P."/>
            <person name="Martin F."/>
            <person name="Groenewald J.Z."/>
            <person name="Crous P.W."/>
            <person name="Seidl M.F."/>
        </authorList>
    </citation>
    <scope>NUCLEOTIDE SEQUENCE [LARGE SCALE GENOMIC DNA]</scope>
    <source>
        <strain evidence="2 3">CBS 122670</strain>
    </source>
</reference>